<sequence length="63" mass="7148">MTGDSPKLPNIKKYIERVKHPTHTTAVILPGKANEESIFWLLQNKSLEESRIPTRLEIAHGVN</sequence>
<reference evidence="1" key="1">
    <citation type="journal article" date="2023" name="G3 (Bethesda)">
        <title>Whole genome assembly and annotation of the endangered Caribbean coral Acropora cervicornis.</title>
        <authorList>
            <person name="Selwyn J.D."/>
            <person name="Vollmer S.V."/>
        </authorList>
    </citation>
    <scope>NUCLEOTIDE SEQUENCE</scope>
    <source>
        <strain evidence="1">K2</strain>
    </source>
</reference>
<protein>
    <submittedName>
        <fullName evidence="1">Uncharacterized protein</fullName>
    </submittedName>
</protein>
<evidence type="ECO:0000313" key="1">
    <source>
        <dbReference type="EMBL" id="KAK2573240.1"/>
    </source>
</evidence>
<evidence type="ECO:0000313" key="2">
    <source>
        <dbReference type="Proteomes" id="UP001249851"/>
    </source>
</evidence>
<gene>
    <name evidence="1" type="ORF">P5673_000876</name>
</gene>
<comment type="caution">
    <text evidence="1">The sequence shown here is derived from an EMBL/GenBank/DDBJ whole genome shotgun (WGS) entry which is preliminary data.</text>
</comment>
<keyword evidence="2" id="KW-1185">Reference proteome</keyword>
<organism evidence="1 2">
    <name type="scientific">Acropora cervicornis</name>
    <name type="common">Staghorn coral</name>
    <dbReference type="NCBI Taxonomy" id="6130"/>
    <lineage>
        <taxon>Eukaryota</taxon>
        <taxon>Metazoa</taxon>
        <taxon>Cnidaria</taxon>
        <taxon>Anthozoa</taxon>
        <taxon>Hexacorallia</taxon>
        <taxon>Scleractinia</taxon>
        <taxon>Astrocoeniina</taxon>
        <taxon>Acroporidae</taxon>
        <taxon>Acropora</taxon>
    </lineage>
</organism>
<dbReference type="EMBL" id="JARQWQ010000002">
    <property type="protein sequence ID" value="KAK2573240.1"/>
    <property type="molecule type" value="Genomic_DNA"/>
</dbReference>
<accession>A0AAD9R556</accession>
<dbReference type="Proteomes" id="UP001249851">
    <property type="component" value="Unassembled WGS sequence"/>
</dbReference>
<dbReference type="AlphaFoldDB" id="A0AAD9R556"/>
<reference evidence="1" key="2">
    <citation type="journal article" date="2023" name="Science">
        <title>Genomic signatures of disease resistance in endangered staghorn corals.</title>
        <authorList>
            <person name="Vollmer S.V."/>
            <person name="Selwyn J.D."/>
            <person name="Despard B.A."/>
            <person name="Roesel C.L."/>
        </authorList>
    </citation>
    <scope>NUCLEOTIDE SEQUENCE</scope>
    <source>
        <strain evidence="1">K2</strain>
    </source>
</reference>
<proteinExistence type="predicted"/>
<name>A0AAD9R556_ACRCE</name>